<gene>
    <name evidence="1" type="ORF">AN216_18495</name>
</gene>
<dbReference type="Gene3D" id="3.30.530.20">
    <property type="match status" value="1"/>
</dbReference>
<dbReference type="Proteomes" id="UP000176101">
    <property type="component" value="Unassembled WGS sequence"/>
</dbReference>
<keyword evidence="2" id="KW-1185">Reference proteome</keyword>
<dbReference type="RefSeq" id="WP_070197787.1">
    <property type="nucleotide sequence ID" value="NZ_LJGU01000133.1"/>
</dbReference>
<organism evidence="1 2">
    <name type="scientific">Streptomyces oceani</name>
    <dbReference type="NCBI Taxonomy" id="1075402"/>
    <lineage>
        <taxon>Bacteria</taxon>
        <taxon>Bacillati</taxon>
        <taxon>Actinomycetota</taxon>
        <taxon>Actinomycetes</taxon>
        <taxon>Kitasatosporales</taxon>
        <taxon>Streptomycetaceae</taxon>
        <taxon>Streptomyces</taxon>
    </lineage>
</organism>
<evidence type="ECO:0008006" key="3">
    <source>
        <dbReference type="Google" id="ProtNLM"/>
    </source>
</evidence>
<reference evidence="1 2" key="1">
    <citation type="journal article" date="2016" name="Front. Microbiol.">
        <title>Comparative Genomics Analysis of Streptomyces Species Reveals Their Adaptation to the Marine Environment and Their Diversity at the Genomic Level.</title>
        <authorList>
            <person name="Tian X."/>
            <person name="Zhang Z."/>
            <person name="Yang T."/>
            <person name="Chen M."/>
            <person name="Li J."/>
            <person name="Chen F."/>
            <person name="Yang J."/>
            <person name="Li W."/>
            <person name="Zhang B."/>
            <person name="Zhang Z."/>
            <person name="Wu J."/>
            <person name="Zhang C."/>
            <person name="Long L."/>
            <person name="Xiao J."/>
        </authorList>
    </citation>
    <scope>NUCLEOTIDE SEQUENCE [LARGE SCALE GENOMIC DNA]</scope>
    <source>
        <strain evidence="1 2">SCSIO 02100</strain>
    </source>
</reference>
<proteinExistence type="predicted"/>
<name>A0A1E7JZ35_9ACTN</name>
<dbReference type="InterPro" id="IPR023393">
    <property type="entry name" value="START-like_dom_sf"/>
</dbReference>
<dbReference type="OrthoDB" id="191189at2"/>
<dbReference type="SUPFAM" id="SSF55961">
    <property type="entry name" value="Bet v1-like"/>
    <property type="match status" value="1"/>
</dbReference>
<evidence type="ECO:0000313" key="1">
    <source>
        <dbReference type="EMBL" id="OEU96934.1"/>
    </source>
</evidence>
<dbReference type="EMBL" id="LJGU01000133">
    <property type="protein sequence ID" value="OEU96934.1"/>
    <property type="molecule type" value="Genomic_DNA"/>
</dbReference>
<dbReference type="Pfam" id="PF10604">
    <property type="entry name" value="Polyketide_cyc2"/>
    <property type="match status" value="1"/>
</dbReference>
<dbReference type="InterPro" id="IPR019587">
    <property type="entry name" value="Polyketide_cyclase/dehydratase"/>
</dbReference>
<accession>A0A1E7JZ35</accession>
<comment type="caution">
    <text evidence="1">The sequence shown here is derived from an EMBL/GenBank/DDBJ whole genome shotgun (WGS) entry which is preliminary data.</text>
</comment>
<evidence type="ECO:0000313" key="2">
    <source>
        <dbReference type="Proteomes" id="UP000176101"/>
    </source>
</evidence>
<dbReference type="AlphaFoldDB" id="A0A1E7JZ35"/>
<dbReference type="STRING" id="1075402.AN216_18495"/>
<protein>
    <recommendedName>
        <fullName evidence="3">Polyketide cyclase</fullName>
    </recommendedName>
</protein>
<sequence length="143" mass="15911">MTVRQQISVQAPPAAVWAVLVDIESWPEYVSTVTSVRKDTRGALAAGSRVRVKQPGMPELTWTVTEFTEGRSFTWIASAAGVTTIGGHRLREATEGGCELELTIEHRGFLAPLLRVLTYRRTRRYVGNEANGMRLRAEARARE</sequence>